<dbReference type="Pfam" id="PF02391">
    <property type="entry name" value="MoaE"/>
    <property type="match status" value="1"/>
</dbReference>
<dbReference type="RefSeq" id="WP_208240210.1">
    <property type="nucleotide sequence ID" value="NZ_BAAAQU010000002.1"/>
</dbReference>
<proteinExistence type="predicted"/>
<sequence>MTERGTAPLARITNEPIDEAAVHAAVDAPDCGAVLVFRGVIRNHDGGHSVASLEYSAHPEAERFLASVVAEESQRSGVALAAVHRIGALEIGDAALVAASAAPHRGEAFAALEQLVERIKHEIPIWKRQHFSSGSTEWVGL</sequence>
<dbReference type="Gene3D" id="3.90.1170.40">
    <property type="entry name" value="Molybdopterin biosynthesis MoaE subunit"/>
    <property type="match status" value="1"/>
</dbReference>
<name>A0A939TVK0_9MICO</name>
<accession>A0A939TVK0</accession>
<reference evidence="1" key="1">
    <citation type="submission" date="2021-03" db="EMBL/GenBank/DDBJ databases">
        <title>Leucobacter chromiisoli sp. nov., isolated from chromium-containing soil of chemical plant.</title>
        <authorList>
            <person name="Xu Z."/>
        </authorList>
    </citation>
    <scope>NUCLEOTIDE SEQUENCE</scope>
    <source>
        <strain evidence="1">K 70/01</strain>
    </source>
</reference>
<gene>
    <name evidence="1" type="ORF">J4H85_12845</name>
</gene>
<comment type="caution">
    <text evidence="1">The sequence shown here is derived from an EMBL/GenBank/DDBJ whole genome shotgun (WGS) entry which is preliminary data.</text>
</comment>
<protein>
    <submittedName>
        <fullName evidence="1">Molybdenum cofactor biosynthesis protein MoaE</fullName>
    </submittedName>
</protein>
<keyword evidence="2" id="KW-1185">Reference proteome</keyword>
<dbReference type="EMBL" id="JAGFBF010000005">
    <property type="protein sequence ID" value="MBO2990885.1"/>
    <property type="molecule type" value="Genomic_DNA"/>
</dbReference>
<dbReference type="PANTHER" id="PTHR23404">
    <property type="entry name" value="MOLYBDOPTERIN SYNTHASE RELATED"/>
    <property type="match status" value="1"/>
</dbReference>
<dbReference type="InterPro" id="IPR036563">
    <property type="entry name" value="MoaE_sf"/>
</dbReference>
<dbReference type="Proteomes" id="UP000668403">
    <property type="component" value="Unassembled WGS sequence"/>
</dbReference>
<dbReference type="GO" id="GO:0006777">
    <property type="term" value="P:Mo-molybdopterin cofactor biosynthetic process"/>
    <property type="evidence" value="ECO:0007669"/>
    <property type="project" value="InterPro"/>
</dbReference>
<dbReference type="SUPFAM" id="SSF54690">
    <property type="entry name" value="Molybdopterin synthase subunit MoaE"/>
    <property type="match status" value="1"/>
</dbReference>
<organism evidence="1 2">
    <name type="scientific">Leucobacter tardus</name>
    <dbReference type="NCBI Taxonomy" id="501483"/>
    <lineage>
        <taxon>Bacteria</taxon>
        <taxon>Bacillati</taxon>
        <taxon>Actinomycetota</taxon>
        <taxon>Actinomycetes</taxon>
        <taxon>Micrococcales</taxon>
        <taxon>Microbacteriaceae</taxon>
        <taxon>Leucobacter</taxon>
    </lineage>
</organism>
<evidence type="ECO:0000313" key="2">
    <source>
        <dbReference type="Proteomes" id="UP000668403"/>
    </source>
</evidence>
<dbReference type="CDD" id="cd00756">
    <property type="entry name" value="MoaE"/>
    <property type="match status" value="1"/>
</dbReference>
<evidence type="ECO:0000313" key="1">
    <source>
        <dbReference type="EMBL" id="MBO2990885.1"/>
    </source>
</evidence>
<dbReference type="InterPro" id="IPR003448">
    <property type="entry name" value="Mopterin_biosynth_MoaE"/>
</dbReference>
<dbReference type="AlphaFoldDB" id="A0A939TVK0"/>